<feature type="transmembrane region" description="Helical" evidence="6">
    <location>
        <begin position="453"/>
        <end position="477"/>
    </location>
</feature>
<dbReference type="CDD" id="cd17502">
    <property type="entry name" value="MFS_Azr1_MDR_like"/>
    <property type="match status" value="1"/>
</dbReference>
<dbReference type="PROSITE" id="PS50850">
    <property type="entry name" value="MFS"/>
    <property type="match status" value="1"/>
</dbReference>
<dbReference type="Proteomes" id="UP000078343">
    <property type="component" value="Unassembled WGS sequence"/>
</dbReference>
<feature type="transmembrane region" description="Helical" evidence="6">
    <location>
        <begin position="126"/>
        <end position="145"/>
    </location>
</feature>
<dbReference type="PANTHER" id="PTHR23501">
    <property type="entry name" value="MAJOR FACILITATOR SUPERFAMILY"/>
    <property type="match status" value="1"/>
</dbReference>
<feature type="transmembrane region" description="Helical" evidence="6">
    <location>
        <begin position="157"/>
        <end position="177"/>
    </location>
</feature>
<dbReference type="InterPro" id="IPR011701">
    <property type="entry name" value="MFS"/>
</dbReference>
<dbReference type="GO" id="GO:0022857">
    <property type="term" value="F:transmembrane transporter activity"/>
    <property type="evidence" value="ECO:0007669"/>
    <property type="project" value="InterPro"/>
</dbReference>
<dbReference type="Gene3D" id="1.20.1720.10">
    <property type="entry name" value="Multidrug resistance protein D"/>
    <property type="match status" value="1"/>
</dbReference>
<feature type="transmembrane region" description="Helical" evidence="6">
    <location>
        <begin position="184"/>
        <end position="206"/>
    </location>
</feature>
<dbReference type="Pfam" id="PF07690">
    <property type="entry name" value="MFS_1"/>
    <property type="match status" value="1"/>
</dbReference>
<evidence type="ECO:0000256" key="2">
    <source>
        <dbReference type="ARBA" id="ARBA00022448"/>
    </source>
</evidence>
<feature type="transmembrane region" description="Helical" evidence="6">
    <location>
        <begin position="529"/>
        <end position="547"/>
    </location>
</feature>
<protein>
    <recommendedName>
        <fullName evidence="7">Major facilitator superfamily (MFS) profile domain-containing protein</fullName>
    </recommendedName>
</protein>
<evidence type="ECO:0000259" key="7">
    <source>
        <dbReference type="PROSITE" id="PS50850"/>
    </source>
</evidence>
<reference evidence="8 9" key="1">
    <citation type="submission" date="2016-04" db="EMBL/GenBank/DDBJ databases">
        <title>Draft genome of Fonsecaea erecta CBS 125763.</title>
        <authorList>
            <person name="Weiss V.A."/>
            <person name="Vicente V.A."/>
            <person name="Raittz R.T."/>
            <person name="Moreno L.F."/>
            <person name="De Souza E.M."/>
            <person name="Pedrosa F.O."/>
            <person name="Steffens M.B."/>
            <person name="Faoro H."/>
            <person name="Tadra-Sfeir M.Z."/>
            <person name="Najafzadeh M.J."/>
            <person name="Felipe M.S."/>
            <person name="Teixeira M."/>
            <person name="Sun J."/>
            <person name="Xi L."/>
            <person name="Gomes R."/>
            <person name="De Azevedo C.M."/>
            <person name="Salgado C.G."/>
            <person name="Da Silva M.B."/>
            <person name="Nascimento M.F."/>
            <person name="Queiroz-Telles F."/>
            <person name="Attili D.S."/>
            <person name="Gorbushina A."/>
        </authorList>
    </citation>
    <scope>NUCLEOTIDE SEQUENCE [LARGE SCALE GENOMIC DNA]</scope>
    <source>
        <strain evidence="8 9">CBS 125763</strain>
    </source>
</reference>
<evidence type="ECO:0000256" key="3">
    <source>
        <dbReference type="ARBA" id="ARBA00022692"/>
    </source>
</evidence>
<dbReference type="InterPro" id="IPR020846">
    <property type="entry name" value="MFS_dom"/>
</dbReference>
<keyword evidence="5 6" id="KW-0472">Membrane</keyword>
<evidence type="ECO:0000313" key="8">
    <source>
        <dbReference type="EMBL" id="OAP54237.1"/>
    </source>
</evidence>
<feature type="transmembrane region" description="Helical" evidence="6">
    <location>
        <begin position="60"/>
        <end position="85"/>
    </location>
</feature>
<dbReference type="RefSeq" id="XP_018687604.1">
    <property type="nucleotide sequence ID" value="XM_018842844.1"/>
</dbReference>
<dbReference type="EMBL" id="LVYI01000014">
    <property type="protein sequence ID" value="OAP54237.1"/>
    <property type="molecule type" value="Genomic_DNA"/>
</dbReference>
<organism evidence="8 9">
    <name type="scientific">Fonsecaea erecta</name>
    <dbReference type="NCBI Taxonomy" id="1367422"/>
    <lineage>
        <taxon>Eukaryota</taxon>
        <taxon>Fungi</taxon>
        <taxon>Dikarya</taxon>
        <taxon>Ascomycota</taxon>
        <taxon>Pezizomycotina</taxon>
        <taxon>Eurotiomycetes</taxon>
        <taxon>Chaetothyriomycetidae</taxon>
        <taxon>Chaetothyriales</taxon>
        <taxon>Herpotrichiellaceae</taxon>
        <taxon>Fonsecaea</taxon>
    </lineage>
</organism>
<keyword evidence="4 6" id="KW-1133">Transmembrane helix</keyword>
<dbReference type="GeneID" id="30015506"/>
<dbReference type="AlphaFoldDB" id="A0A178Z3D8"/>
<name>A0A178Z3D8_9EURO</name>
<comment type="subcellular location">
    <subcellularLocation>
        <location evidence="1">Membrane</location>
        <topology evidence="1">Multi-pass membrane protein</topology>
    </subcellularLocation>
</comment>
<dbReference type="Gene3D" id="1.20.1250.20">
    <property type="entry name" value="MFS general substrate transporter like domains"/>
    <property type="match status" value="1"/>
</dbReference>
<dbReference type="SUPFAM" id="SSF103473">
    <property type="entry name" value="MFS general substrate transporter"/>
    <property type="match status" value="1"/>
</dbReference>
<feature type="transmembrane region" description="Helical" evidence="6">
    <location>
        <begin position="287"/>
        <end position="306"/>
    </location>
</feature>
<dbReference type="GO" id="GO:0005886">
    <property type="term" value="C:plasma membrane"/>
    <property type="evidence" value="ECO:0007669"/>
    <property type="project" value="TreeGrafter"/>
</dbReference>
<feature type="transmembrane region" description="Helical" evidence="6">
    <location>
        <begin position="392"/>
        <end position="409"/>
    </location>
</feature>
<evidence type="ECO:0000256" key="5">
    <source>
        <dbReference type="ARBA" id="ARBA00023136"/>
    </source>
</evidence>
<dbReference type="PANTHER" id="PTHR23501:SF177">
    <property type="entry name" value="MAJOR FACILITATOR SUPERFAMILY (MFS) PROFILE DOMAIN-CONTAINING PROTEIN-RELATED"/>
    <property type="match status" value="1"/>
</dbReference>
<feature type="transmembrane region" description="Helical" evidence="6">
    <location>
        <begin position="366"/>
        <end position="385"/>
    </location>
</feature>
<evidence type="ECO:0000313" key="9">
    <source>
        <dbReference type="Proteomes" id="UP000078343"/>
    </source>
</evidence>
<feature type="transmembrane region" description="Helical" evidence="6">
    <location>
        <begin position="327"/>
        <end position="346"/>
    </location>
</feature>
<accession>A0A178Z3D8</accession>
<proteinExistence type="predicted"/>
<feature type="domain" description="Major facilitator superfamily (MFS) profile" evidence="7">
    <location>
        <begin position="62"/>
        <end position="513"/>
    </location>
</feature>
<feature type="transmembrane region" description="Helical" evidence="6">
    <location>
        <begin position="212"/>
        <end position="235"/>
    </location>
</feature>
<keyword evidence="3 6" id="KW-0812">Transmembrane</keyword>
<dbReference type="OrthoDB" id="10021397at2759"/>
<keyword evidence="9" id="KW-1185">Reference proteome</keyword>
<gene>
    <name evidence="8" type="ORF">AYL99_11338</name>
</gene>
<dbReference type="PRINTS" id="PR01036">
    <property type="entry name" value="TCRTETB"/>
</dbReference>
<feature type="transmembrane region" description="Helical" evidence="6">
    <location>
        <begin position="421"/>
        <end position="441"/>
    </location>
</feature>
<keyword evidence="2" id="KW-0813">Transport</keyword>
<evidence type="ECO:0000256" key="1">
    <source>
        <dbReference type="ARBA" id="ARBA00004141"/>
    </source>
</evidence>
<dbReference type="InterPro" id="IPR036259">
    <property type="entry name" value="MFS_trans_sf"/>
</dbReference>
<evidence type="ECO:0000256" key="4">
    <source>
        <dbReference type="ARBA" id="ARBA00022989"/>
    </source>
</evidence>
<sequence>MSEVLADSPVSYGTKDEASLDKHIVKGKEATVEAKIQPQTPKDPVTSTAAPSYLSPLKQAILVIALMLATFIVGLDTSVIATAIPTITKEFHSVGQVGWYGSAFLMCLAMFQGVWSKAYKYFPQKIVFLSCIFIFEIGSLVVALAPNSVAVIAGRAVQGLGGAGLTSGCYIIAAFIVQPSRLSIVMGLFGAIWACVSVLGPVLGGVFTQDLTWRWCFWINLPVGGVTFLVILFLFSTPAHSQSVKAPPWRMLPREFDALGVVLGLGAWICLLLVLQDGGLEYPWKSSFSIGLLIGFWLFVGAFVAAELIQGDTATVPKRLLKSRTTAACAIYSFVSNAGGVSRTYTLPIYFQAVQGVSPSDSGVRTIPSVLSFSLATFSCAILLGKVGYYQPFLWAGGILITIGSGLYYTLDPSSSAGRWIGYQIIAGVGQGIVIQLPVMVAQRVSARQDLSVNVGIMMFAQFVGGGFGVSTGQAILNNRLIDTLPAGNSAVTSAYVLAAGATGLRQAFPNPQDLRTVVASYMVGLRDAWIFTTAMSGAAFVAAFVGEWRSINEPAPGAKSLVETTSTNNEAGEVKS</sequence>
<feature type="transmembrane region" description="Helical" evidence="6">
    <location>
        <begin position="256"/>
        <end position="275"/>
    </location>
</feature>
<comment type="caution">
    <text evidence="8">The sequence shown here is derived from an EMBL/GenBank/DDBJ whole genome shotgun (WGS) entry which is preliminary data.</text>
</comment>
<evidence type="ECO:0000256" key="6">
    <source>
        <dbReference type="SAM" id="Phobius"/>
    </source>
</evidence>
<feature type="transmembrane region" description="Helical" evidence="6">
    <location>
        <begin position="97"/>
        <end position="114"/>
    </location>
</feature>